<dbReference type="Proteomes" id="UP000278807">
    <property type="component" value="Unassembled WGS sequence"/>
</dbReference>
<dbReference type="EMBL" id="UZAE01003832">
    <property type="protein sequence ID" value="VDO00786.1"/>
    <property type="molecule type" value="Genomic_DNA"/>
</dbReference>
<accession>A0A0R3TCY9</accession>
<evidence type="ECO:0000313" key="2">
    <source>
        <dbReference type="Proteomes" id="UP000278807"/>
    </source>
</evidence>
<reference evidence="1 2" key="2">
    <citation type="submission" date="2018-11" db="EMBL/GenBank/DDBJ databases">
        <authorList>
            <consortium name="Pathogen Informatics"/>
        </authorList>
    </citation>
    <scope>NUCLEOTIDE SEQUENCE [LARGE SCALE GENOMIC DNA]</scope>
</reference>
<dbReference type="OrthoDB" id="6275199at2759"/>
<protein>
    <submittedName>
        <fullName evidence="1 3">Uncharacterized protein</fullName>
    </submittedName>
</protein>
<keyword evidence="2" id="KW-1185">Reference proteome</keyword>
<reference evidence="3" key="1">
    <citation type="submission" date="2017-02" db="UniProtKB">
        <authorList>
            <consortium name="WormBaseParasite"/>
        </authorList>
    </citation>
    <scope>IDENTIFICATION</scope>
</reference>
<organism evidence="3">
    <name type="scientific">Rodentolepis nana</name>
    <name type="common">Dwarf tapeworm</name>
    <name type="synonym">Hymenolepis nana</name>
    <dbReference type="NCBI Taxonomy" id="102285"/>
    <lineage>
        <taxon>Eukaryota</taxon>
        <taxon>Metazoa</taxon>
        <taxon>Spiralia</taxon>
        <taxon>Lophotrochozoa</taxon>
        <taxon>Platyhelminthes</taxon>
        <taxon>Cestoda</taxon>
        <taxon>Eucestoda</taxon>
        <taxon>Cyclophyllidea</taxon>
        <taxon>Hymenolepididae</taxon>
        <taxon>Rodentolepis</taxon>
    </lineage>
</organism>
<proteinExistence type="predicted"/>
<evidence type="ECO:0000313" key="1">
    <source>
        <dbReference type="EMBL" id="VDO00786.1"/>
    </source>
</evidence>
<sequence length="728" mass="80608">MHSHTNTTPDEQVSSTKLSNPMNVFSIELHGTANPSSSFHTKIVQPTEPQGTMRIDSISYNDSRNMSLVGSSGFELVNTKELHRFVAYLFSFLKMDDLSIDFVPGLRLSVNLYSHFRSAWYFLFRHIPTVTTGVVFASAEPLEQCRVPGRCSTYPLNKEMISATGNVAGIVWPSILSDHLSADQAPFCQLSIHFGSTEDLSRLQIHRGLSEAITCHLTLINPTDSPLLIQPILLDDLLPKSLNYTDIVVQLPIISDELFRAAHVPKHLTKFPHHPSQRTGRFIARFDAKNRGRVSSECLHSIMQDNNNLQNLISPTCCPLYTLPPRGELNYSITFTPGAFHNESTGKLQSGFDSSLLLLRNNLTALDTLLLQTVTPTAAVGVRYEIIHSRTIEGGSFDGTMNFNPSLNSATCESTPLADSIDLARYNLLREDGKPLCPIAAAQSGANLSLCRVSTTFLNSSTPNESVFTFTFHEAHLKSLCADGSNRPHPSITHVIESMKSTFPFGLLHRLLTKWPGFNPTIDSSRSSSNVQLPWAVDKEGSPIFSSDFSSGLVLSRRIALFNPASMPVWIMRLGFRQSGGVGHTPTMGQCEPHLNGFSLTLCNKPEDPAQSTQKTIDGAIREFELKPGDQRWLEVLYAPDFLYSEINVELCLFASLKSPSSGRPVWLSRRMLDLESVLSNHGCNMGNGSECSVFQLEPIPMTAKIMPSLARLCYNSLIRPSFEETLW</sequence>
<gene>
    <name evidence="1" type="ORF">HNAJ_LOCUS4926</name>
</gene>
<dbReference type="AlphaFoldDB" id="A0A0R3TCY9"/>
<evidence type="ECO:0000313" key="3">
    <source>
        <dbReference type="WBParaSite" id="HNAJ_0000492801-mRNA-1"/>
    </source>
</evidence>
<dbReference type="WBParaSite" id="HNAJ_0000492801-mRNA-1">
    <property type="protein sequence ID" value="HNAJ_0000492801-mRNA-1"/>
    <property type="gene ID" value="HNAJ_0000492801"/>
</dbReference>
<name>A0A0R3TCY9_RODNA</name>